<dbReference type="Pfam" id="PF13306">
    <property type="entry name" value="LRR_5"/>
    <property type="match status" value="1"/>
</dbReference>
<evidence type="ECO:0000256" key="1">
    <source>
        <dbReference type="SAM" id="Phobius"/>
    </source>
</evidence>
<sequence length="1010" mass="118201">MQNSKPKEIKLQYTKRKVLTWSIVGLSASTTLLIATTSVVFSKQRKTSYLDKVLQSIKIDVKDKEFKTKDDIKSIADFSTFGLNENLYELIVDGEEGKVNKQPLDSNKPYTTFRTKFALRNKYTKAQSNFINFEFRDLKPPKEKPELNILGKEKVVVKFSDDFKRELNLASKTLEKENGKYKHFEVFLKDNNNDDLKYEIVNIKAIADDKKSKAIISYQLKVKSIDDEKYTSDVLEIKFDDFAKNSEQLTEYLKTVEFSYQNAETTYIDNAVQTKVVAKKNGNIIPSNYELRFDEFTPEGKEYPKKMLAKVRIWDKKNNFISGSRDIVIEGFKNYLSPDDLNKYIDIIQFDVENKDIKTIYDVTSYTQLSKINFDENKYEVIFDNFGIEKQYDLTSINVCFRIREKNGKPDVSSKVRTIQIDGFKIPKQLLDRWANEIKLDVNDKDQKMAYDLWDKFEQINIRENLNDKFEFSPNVKVKQTDVDELTVTFQIQDKKDADVKSDTKEIKINGFKTNTINSDKFGYDLYEHNGHQVACLNKRKIEHVFLVPSIVDSYKVIKATNLYNCENFTRHYAVFVDEGIEEVENLIYTCPSATSDLIAVHLPLTLRVAKNVIIGPTKRLLYFGLPKYVQHVEGLWWTNATEKYRGLLNFYYYFGTEYFKKLYPNLTTAFYPSFKNWEMAFRIELYKQPNYEDLLKKGYYELSRVYYDGFQGIDRIYMKYHNFLIMKNDSNKWTLIKVMQFVHTPSSQPIYEIPDEIAKKVYEIKPGAFNGLELQKLTIKFDHISNFENMFSSANEIKEVDLSKMNKLKHINNLAPSINSIKKLTLPHYMGEEINFSFRGWKNLEEIVLPATVKRIKSSMFYECDNLKKINLEELTELEEIVNENDDGSSFPKLSHFLESKKIEKIDLSKTKLKKLSGAAFPYLEKVSEIILPSSLEKLGAFFTYRAYTTNDPVWENNLIGFKDKKLTIRIKGLSQKPAGWHNKWIGQYWTPEQPNGTDESKVKIYWQQ</sequence>
<protein>
    <recommendedName>
        <fullName evidence="4">Leucine rich repeat (LRR) protein</fullName>
    </recommendedName>
</protein>
<gene>
    <name evidence="2" type="ORF">MHSN_01610</name>
</gene>
<dbReference type="RefSeq" id="WP_119863815.1">
    <property type="nucleotide sequence ID" value="NZ_CP008748.1"/>
</dbReference>
<organism evidence="2 3">
    <name type="scientific">Metamycoplasma hyosynoviae</name>
    <dbReference type="NCBI Taxonomy" id="29559"/>
    <lineage>
        <taxon>Bacteria</taxon>
        <taxon>Bacillati</taxon>
        <taxon>Mycoplasmatota</taxon>
        <taxon>Mycoplasmoidales</taxon>
        <taxon>Metamycoplasmataceae</taxon>
        <taxon>Metamycoplasma</taxon>
    </lineage>
</organism>
<keyword evidence="1" id="KW-1133">Transmembrane helix</keyword>
<keyword evidence="1" id="KW-0472">Membrane</keyword>
<dbReference type="InterPro" id="IPR026906">
    <property type="entry name" value="LRR_5"/>
</dbReference>
<dbReference type="InterPro" id="IPR032675">
    <property type="entry name" value="LRR_dom_sf"/>
</dbReference>
<dbReference type="AlphaFoldDB" id="A0A4P1QG80"/>
<evidence type="ECO:0000313" key="3">
    <source>
        <dbReference type="Proteomes" id="UP000264882"/>
    </source>
</evidence>
<proteinExistence type="predicted"/>
<evidence type="ECO:0000313" key="2">
    <source>
        <dbReference type="EMBL" id="ASI53890.1"/>
    </source>
</evidence>
<feature type="transmembrane region" description="Helical" evidence="1">
    <location>
        <begin position="21"/>
        <end position="41"/>
    </location>
</feature>
<dbReference type="Gene3D" id="3.80.10.10">
    <property type="entry name" value="Ribonuclease Inhibitor"/>
    <property type="match status" value="1"/>
</dbReference>
<accession>A0A4P1QG80</accession>
<evidence type="ECO:0008006" key="4">
    <source>
        <dbReference type="Google" id="ProtNLM"/>
    </source>
</evidence>
<keyword evidence="3" id="KW-1185">Reference proteome</keyword>
<name>A0A4P1QG80_9BACT</name>
<dbReference type="Proteomes" id="UP000264882">
    <property type="component" value="Chromosome"/>
</dbReference>
<dbReference type="SUPFAM" id="SSF52058">
    <property type="entry name" value="L domain-like"/>
    <property type="match status" value="1"/>
</dbReference>
<reference evidence="2 3" key="1">
    <citation type="submission" date="2014-06" db="EMBL/GenBank/DDBJ databases">
        <title>The Whole Genome Sequence of Mycoplasma hyosynoviae strain ATCC 27095.</title>
        <authorList>
            <person name="Calcutt M.J."/>
            <person name="Foecking M.F."/>
        </authorList>
    </citation>
    <scope>NUCLEOTIDE SEQUENCE [LARGE SCALE GENOMIC DNA]</scope>
    <source>
        <strain evidence="2 3">M60</strain>
    </source>
</reference>
<keyword evidence="1" id="KW-0812">Transmembrane</keyword>
<dbReference type="EMBL" id="CP008748">
    <property type="protein sequence ID" value="ASI53890.1"/>
    <property type="molecule type" value="Genomic_DNA"/>
</dbReference>
<dbReference type="KEGG" id="mhyv:MHSN_01610"/>